<evidence type="ECO:0000256" key="1">
    <source>
        <dbReference type="ARBA" id="ARBA00008714"/>
    </source>
</evidence>
<feature type="domain" description="Manganese/iron superoxide dismutase N-terminal" evidence="8">
    <location>
        <begin position="33"/>
        <end position="117"/>
    </location>
</feature>
<comment type="similarity">
    <text evidence="1 6">Belongs to the iron/manganese superoxide dismutase family.</text>
</comment>
<evidence type="ECO:0000256" key="6">
    <source>
        <dbReference type="RuleBase" id="RU000414"/>
    </source>
</evidence>
<dbReference type="Proteomes" id="UP000077098">
    <property type="component" value="Unassembled WGS sequence"/>
</dbReference>
<name>A0A176XHU8_AGRTU</name>
<evidence type="ECO:0000256" key="7">
    <source>
        <dbReference type="SAM" id="SignalP"/>
    </source>
</evidence>
<feature type="chain" id="PRO_5008053452" description="Superoxide dismutase" evidence="7">
    <location>
        <begin position="24"/>
        <end position="230"/>
    </location>
</feature>
<feature type="binding site" evidence="5">
    <location>
        <position position="197"/>
    </location>
    <ligand>
        <name>Mn(2+)</name>
        <dbReference type="ChEBI" id="CHEBI:29035"/>
    </ligand>
</feature>
<dbReference type="SUPFAM" id="SSF54719">
    <property type="entry name" value="Fe,Mn superoxide dismutase (SOD), C-terminal domain"/>
    <property type="match status" value="1"/>
</dbReference>
<dbReference type="SUPFAM" id="SSF46609">
    <property type="entry name" value="Fe,Mn superoxide dismutase (SOD), N-terminal domain"/>
    <property type="match status" value="1"/>
</dbReference>
<feature type="signal peptide" evidence="7">
    <location>
        <begin position="1"/>
        <end position="23"/>
    </location>
</feature>
<dbReference type="InterPro" id="IPR036324">
    <property type="entry name" value="Mn/Fe_SOD_N_sf"/>
</dbReference>
<dbReference type="PRINTS" id="PR01703">
    <property type="entry name" value="MNSODISMTASE"/>
</dbReference>
<evidence type="ECO:0000256" key="5">
    <source>
        <dbReference type="PIRSR" id="PIRSR000349-1"/>
    </source>
</evidence>
<evidence type="ECO:0000259" key="8">
    <source>
        <dbReference type="Pfam" id="PF00081"/>
    </source>
</evidence>
<dbReference type="PROSITE" id="PS51318">
    <property type="entry name" value="TAT"/>
    <property type="match status" value="1"/>
</dbReference>
<dbReference type="Pfam" id="PF02777">
    <property type="entry name" value="Sod_Fe_C"/>
    <property type="match status" value="1"/>
</dbReference>
<dbReference type="Gene3D" id="1.10.287.990">
    <property type="entry name" value="Fe,Mn superoxide dismutase (SOD) domain"/>
    <property type="match status" value="1"/>
</dbReference>
<dbReference type="Pfam" id="PF00081">
    <property type="entry name" value="Sod_Fe_N"/>
    <property type="match status" value="1"/>
</dbReference>
<keyword evidence="3 5" id="KW-0479">Metal-binding</keyword>
<dbReference type="PROSITE" id="PS00088">
    <property type="entry name" value="SOD_MN"/>
    <property type="match status" value="1"/>
</dbReference>
<comment type="catalytic activity">
    <reaction evidence="6">
        <text>2 superoxide + 2 H(+) = H2O2 + O2</text>
        <dbReference type="Rhea" id="RHEA:20696"/>
        <dbReference type="ChEBI" id="CHEBI:15378"/>
        <dbReference type="ChEBI" id="CHEBI:15379"/>
        <dbReference type="ChEBI" id="CHEBI:16240"/>
        <dbReference type="ChEBI" id="CHEBI:18421"/>
        <dbReference type="EC" id="1.15.1.1"/>
    </reaction>
</comment>
<feature type="domain" description="Manganese/iron superoxide dismutase C-terminal" evidence="9">
    <location>
        <begin position="126"/>
        <end position="227"/>
    </location>
</feature>
<dbReference type="PIRSF" id="PIRSF000349">
    <property type="entry name" value="SODismutase"/>
    <property type="match status" value="1"/>
</dbReference>
<dbReference type="InterPro" id="IPR019831">
    <property type="entry name" value="Mn/Fe_SOD_N"/>
</dbReference>
<dbReference type="EC" id="1.15.1.1" evidence="2 6"/>
<keyword evidence="4 6" id="KW-0560">Oxidoreductase</keyword>
<comment type="function">
    <text evidence="6">Destroys radicals which are normally produced within the cells and which are toxic to biological systems.</text>
</comment>
<reference evidence="10 11" key="1">
    <citation type="submission" date="2016-05" db="EMBL/GenBank/DDBJ databases">
        <authorList>
            <person name="Lavstsen T."/>
            <person name="Jespersen J.S."/>
        </authorList>
    </citation>
    <scope>NUCLEOTIDE SEQUENCE [LARGE SCALE GENOMIC DNA]</scope>
    <source>
        <strain evidence="10 11">KCJ1736</strain>
    </source>
</reference>
<sequence>MLISRRKLCVATGAMAVATTLSAPKIARATAPFSQPPLPYDEGALSPVISATTVGLHYGKHHSAYFKNLNSLVQGTKYETLSLEEVVKATVASRGAARKIFNNAAQAWNHNLYWEQFTPVNADRPSSRVSSELEAAFGSWDGFVKEALTKSDNVFGTGWVWLTRGDEGQLEWVGYEDANNPMAFGKPAYLGIDLWEHAYYLDYTNRKADHIRATLEKLVNWNVVGERMGV</sequence>
<dbReference type="InterPro" id="IPR001189">
    <property type="entry name" value="Mn/Fe_SOD"/>
</dbReference>
<dbReference type="GO" id="GO:0004784">
    <property type="term" value="F:superoxide dismutase activity"/>
    <property type="evidence" value="ECO:0007669"/>
    <property type="project" value="UniProtKB-EC"/>
</dbReference>
<proteinExistence type="inferred from homology"/>
<evidence type="ECO:0000256" key="2">
    <source>
        <dbReference type="ARBA" id="ARBA00012682"/>
    </source>
</evidence>
<evidence type="ECO:0000313" key="11">
    <source>
        <dbReference type="Proteomes" id="UP000077098"/>
    </source>
</evidence>
<evidence type="ECO:0000256" key="3">
    <source>
        <dbReference type="ARBA" id="ARBA00022723"/>
    </source>
</evidence>
<dbReference type="InterPro" id="IPR036314">
    <property type="entry name" value="SOD_C_sf"/>
</dbReference>
<dbReference type="InterPro" id="IPR019833">
    <property type="entry name" value="Mn/Fe_SOD_BS"/>
</dbReference>
<protein>
    <recommendedName>
        <fullName evidence="2 6">Superoxide dismutase</fullName>
        <ecNumber evidence="2 6">1.15.1.1</ecNumber>
    </recommendedName>
</protein>
<feature type="binding site" evidence="5">
    <location>
        <position position="193"/>
    </location>
    <ligand>
        <name>Mn(2+)</name>
        <dbReference type="ChEBI" id="CHEBI:29035"/>
    </ligand>
</feature>
<evidence type="ECO:0000256" key="4">
    <source>
        <dbReference type="ARBA" id="ARBA00023002"/>
    </source>
</evidence>
<dbReference type="EMBL" id="LXPS01000003">
    <property type="protein sequence ID" value="OAE49098.1"/>
    <property type="molecule type" value="Genomic_DNA"/>
</dbReference>
<evidence type="ECO:0000259" key="9">
    <source>
        <dbReference type="Pfam" id="PF02777"/>
    </source>
</evidence>
<dbReference type="GO" id="GO:0046872">
    <property type="term" value="F:metal ion binding"/>
    <property type="evidence" value="ECO:0007669"/>
    <property type="project" value="UniProtKB-KW"/>
</dbReference>
<accession>A0A176XHU8</accession>
<dbReference type="RefSeq" id="WP_063947267.1">
    <property type="nucleotide sequence ID" value="NZ_LXPS01000003.1"/>
</dbReference>
<evidence type="ECO:0000313" key="10">
    <source>
        <dbReference type="EMBL" id="OAE49098.1"/>
    </source>
</evidence>
<feature type="binding site" evidence="5">
    <location>
        <position position="110"/>
    </location>
    <ligand>
        <name>Mn(2+)</name>
        <dbReference type="ChEBI" id="CHEBI:29035"/>
    </ligand>
</feature>
<organism evidence="10 11">
    <name type="scientific">Agrobacterium tumefaciens</name>
    <dbReference type="NCBI Taxonomy" id="358"/>
    <lineage>
        <taxon>Bacteria</taxon>
        <taxon>Pseudomonadati</taxon>
        <taxon>Pseudomonadota</taxon>
        <taxon>Alphaproteobacteria</taxon>
        <taxon>Hyphomicrobiales</taxon>
        <taxon>Rhizobiaceae</taxon>
        <taxon>Rhizobium/Agrobacterium group</taxon>
        <taxon>Agrobacterium</taxon>
        <taxon>Agrobacterium tumefaciens complex</taxon>
    </lineage>
</organism>
<gene>
    <name evidence="10" type="ORF">A7J57_00230</name>
</gene>
<dbReference type="PANTHER" id="PTHR42769">
    <property type="entry name" value="SUPEROXIDE DISMUTASE"/>
    <property type="match status" value="1"/>
</dbReference>
<keyword evidence="7" id="KW-0732">Signal</keyword>
<dbReference type="InterPro" id="IPR019832">
    <property type="entry name" value="Mn/Fe_SOD_C"/>
</dbReference>
<dbReference type="InterPro" id="IPR006311">
    <property type="entry name" value="TAT_signal"/>
</dbReference>
<comment type="caution">
    <text evidence="10">The sequence shown here is derived from an EMBL/GenBank/DDBJ whole genome shotgun (WGS) entry which is preliminary data.</text>
</comment>
<feature type="binding site" evidence="5">
    <location>
        <position position="57"/>
    </location>
    <ligand>
        <name>Mn(2+)</name>
        <dbReference type="ChEBI" id="CHEBI:29035"/>
    </ligand>
</feature>
<dbReference type="AlphaFoldDB" id="A0A176XHU8"/>
<dbReference type="PANTHER" id="PTHR42769:SF3">
    <property type="entry name" value="SUPEROXIDE DISMUTASE [FE] 2, CHLOROPLASTIC"/>
    <property type="match status" value="1"/>
</dbReference>
<dbReference type="Gene3D" id="3.55.40.20">
    <property type="entry name" value="Iron/manganese superoxide dismutase, C-terminal domain"/>
    <property type="match status" value="1"/>
</dbReference>